<protein>
    <submittedName>
        <fullName evidence="4">Putative aldouronate transport system substrate-binding protein</fullName>
    </submittedName>
</protein>
<dbReference type="EMBL" id="QPJT01000032">
    <property type="protein sequence ID" value="RCX09913.1"/>
    <property type="molecule type" value="Genomic_DNA"/>
</dbReference>
<feature type="region of interest" description="Disordered" evidence="1">
    <location>
        <begin position="27"/>
        <end position="51"/>
    </location>
</feature>
<dbReference type="Pfam" id="PF12010">
    <property type="entry name" value="DUF3502"/>
    <property type="match status" value="1"/>
</dbReference>
<evidence type="ECO:0000259" key="3">
    <source>
        <dbReference type="Pfam" id="PF12010"/>
    </source>
</evidence>
<keyword evidence="2" id="KW-0732">Signal</keyword>
<comment type="caution">
    <text evidence="4">The sequence shown here is derived from an EMBL/GenBank/DDBJ whole genome shotgun (WGS) entry which is preliminary data.</text>
</comment>
<feature type="compositionally biased region" description="Low complexity" evidence="1">
    <location>
        <begin position="34"/>
        <end position="44"/>
    </location>
</feature>
<dbReference type="RefSeq" id="WP_114299662.1">
    <property type="nucleotide sequence ID" value="NZ_QPJT01000032.1"/>
</dbReference>
<dbReference type="Gene3D" id="3.40.190.10">
    <property type="entry name" value="Periplasmic binding protein-like II"/>
    <property type="match status" value="2"/>
</dbReference>
<accession>A0A369ALB9</accession>
<dbReference type="InterPro" id="IPR022627">
    <property type="entry name" value="DUF3502"/>
</dbReference>
<keyword evidence="5" id="KW-1185">Reference proteome</keyword>
<organism evidence="4 5">
    <name type="scientific">Anaerobacterium chartisolvens</name>
    <dbReference type="NCBI Taxonomy" id="1297424"/>
    <lineage>
        <taxon>Bacteria</taxon>
        <taxon>Bacillati</taxon>
        <taxon>Bacillota</taxon>
        <taxon>Clostridia</taxon>
        <taxon>Eubacteriales</taxon>
        <taxon>Oscillospiraceae</taxon>
        <taxon>Anaerobacterium</taxon>
    </lineage>
</organism>
<feature type="chain" id="PRO_5038436003" evidence="2">
    <location>
        <begin position="23"/>
        <end position="516"/>
    </location>
</feature>
<dbReference type="PROSITE" id="PS51257">
    <property type="entry name" value="PROKAR_LIPOPROTEIN"/>
    <property type="match status" value="1"/>
</dbReference>
<evidence type="ECO:0000313" key="5">
    <source>
        <dbReference type="Proteomes" id="UP000253034"/>
    </source>
</evidence>
<dbReference type="PANTHER" id="PTHR43649">
    <property type="entry name" value="ARABINOSE-BINDING PROTEIN-RELATED"/>
    <property type="match status" value="1"/>
</dbReference>
<dbReference type="OrthoDB" id="2636783at2"/>
<dbReference type="InterPro" id="IPR050490">
    <property type="entry name" value="Bact_solute-bd_prot1"/>
</dbReference>
<evidence type="ECO:0000256" key="2">
    <source>
        <dbReference type="SAM" id="SignalP"/>
    </source>
</evidence>
<dbReference type="Proteomes" id="UP000253034">
    <property type="component" value="Unassembled WGS sequence"/>
</dbReference>
<dbReference type="AlphaFoldDB" id="A0A369ALB9"/>
<name>A0A369ALB9_9FIRM</name>
<evidence type="ECO:0000313" key="4">
    <source>
        <dbReference type="EMBL" id="RCX09913.1"/>
    </source>
</evidence>
<dbReference type="SUPFAM" id="SSF53850">
    <property type="entry name" value="Periplasmic binding protein-like II"/>
    <property type="match status" value="1"/>
</dbReference>
<proteinExistence type="predicted"/>
<feature type="signal peptide" evidence="2">
    <location>
        <begin position="1"/>
        <end position="22"/>
    </location>
</feature>
<dbReference type="PANTHER" id="PTHR43649:SF17">
    <property type="entry name" value="ABC TRANSPORTER SOLUTE BINDING PROTEIN-SUGAR TRANSPORT"/>
    <property type="match status" value="1"/>
</dbReference>
<evidence type="ECO:0000256" key="1">
    <source>
        <dbReference type="SAM" id="MobiDB-lite"/>
    </source>
</evidence>
<reference evidence="4 5" key="1">
    <citation type="submission" date="2018-07" db="EMBL/GenBank/DDBJ databases">
        <title>Genomic Encyclopedia of Type Strains, Phase IV (KMG-IV): sequencing the most valuable type-strain genomes for metagenomic binning, comparative biology and taxonomic classification.</title>
        <authorList>
            <person name="Goeker M."/>
        </authorList>
    </citation>
    <scope>NUCLEOTIDE SEQUENCE [LARGE SCALE GENOMIC DNA]</scope>
    <source>
        <strain evidence="4 5">DSM 27016</strain>
    </source>
</reference>
<sequence>MKRKISLIALLMAILMVFSACGSGGSNSKEADSSEATASTANAAEKTKAETQGPPVDLTMAFLVTGSIPADLQLVEDEVNKIVTPAINAKIKLMPLNFGAAMQQYNLMLSSGEKLDLMITFPTTYTSLVGQGRIQEIGPLLDEYGQGVKDALGNYLKGSMVNGKIYGVRPISEIGGNGGFVVRKDIVDKYGIDLSGIKTFSDIGNVLKAIKDKEPNAYPLGISSQGMSILQVEASFKYDTLSDSFGVLMDYGQDLKVVNYFESQEYKDKLKLMRDWYQKGYIMQSIATSKEDQHTLIKTGKVYSYISPSKPGIATQESAQNGYDCYVQEYSKPFASTFNVSLWQWVVPVSCKTPDKAVQMLNLMYTNADLENLLAWGIEGKHYEKKSDGTIGFPSGVTDKTSGYFTNQPWMFGNEFLTHVWTGNPADIWEQTKKFNESAVISKAMGFAFDSTSVKSEVVALNNIWQQYRMGLENGAVDPEKIYPQFISKLKAAGIEKVIAEKQKQLDAWAQQNNVK</sequence>
<gene>
    <name evidence="4" type="ORF">DFR58_1327</name>
</gene>
<feature type="domain" description="DUF3502" evidence="3">
    <location>
        <begin position="444"/>
        <end position="510"/>
    </location>
</feature>